<name>B5YIB8_THEYD</name>
<dbReference type="EMBL" id="CP001147">
    <property type="protein sequence ID" value="ACI20988.1"/>
    <property type="molecule type" value="Genomic_DNA"/>
</dbReference>
<dbReference type="PATRIC" id="fig|289376.4.peg.1914"/>
<dbReference type="STRING" id="289376.THEYE_A1960"/>
<gene>
    <name evidence="1" type="ordered locus">THEYE_A1960</name>
</gene>
<dbReference type="InParanoid" id="B5YIB8"/>
<reference evidence="1 2" key="2">
    <citation type="journal article" date="2015" name="Genome Announc.">
        <title>Genome Sequence of the Sulfate-Reducing Thermophilic Bacterium Thermodesulfovibrio yellowstonii Strain DSM 11347T (Phylum Nitrospirae).</title>
        <authorList>
            <person name="Bhatnagar S."/>
            <person name="Badger J.H."/>
            <person name="Madupu R."/>
            <person name="Khouri H.M."/>
            <person name="O'Connor E.M."/>
            <person name="Robb F.T."/>
            <person name="Ward N.L."/>
            <person name="Eisen J.A."/>
        </authorList>
    </citation>
    <scope>NUCLEOTIDE SEQUENCE [LARGE SCALE GENOMIC DNA]</scope>
    <source>
        <strain evidence="2">ATCC 51303 / DSM 11347 / YP87</strain>
    </source>
</reference>
<accession>B5YIB8</accession>
<dbReference type="HOGENOM" id="CLU_3158856_0_0_0"/>
<evidence type="ECO:0000313" key="1">
    <source>
        <dbReference type="EMBL" id="ACI20988.1"/>
    </source>
</evidence>
<dbReference type="EnsemblBacteria" id="ACI20988">
    <property type="protein sequence ID" value="ACI20988"/>
    <property type="gene ID" value="THEYE_A1960"/>
</dbReference>
<proteinExistence type="predicted"/>
<organism evidence="1 2">
    <name type="scientific">Thermodesulfovibrio yellowstonii (strain ATCC 51303 / DSM 11347 / YP87)</name>
    <dbReference type="NCBI Taxonomy" id="289376"/>
    <lineage>
        <taxon>Bacteria</taxon>
        <taxon>Pseudomonadati</taxon>
        <taxon>Nitrospirota</taxon>
        <taxon>Thermodesulfovibrionia</taxon>
        <taxon>Thermodesulfovibrionales</taxon>
        <taxon>Thermodesulfovibrionaceae</taxon>
        <taxon>Thermodesulfovibrio</taxon>
    </lineage>
</organism>
<evidence type="ECO:0000313" key="2">
    <source>
        <dbReference type="Proteomes" id="UP000000718"/>
    </source>
</evidence>
<sequence length="48" mass="5608">MNIEITTTKSVFIGNILYQSMKNYEIFLKFADKKFARAKNSLICCQQN</sequence>
<dbReference type="KEGG" id="tye:THEYE_A1960"/>
<dbReference type="Proteomes" id="UP000000718">
    <property type="component" value="Chromosome"/>
</dbReference>
<keyword evidence="2" id="KW-1185">Reference proteome</keyword>
<protein>
    <submittedName>
        <fullName evidence="1">Uncharacterized protein</fullName>
    </submittedName>
</protein>
<dbReference type="AlphaFoldDB" id="B5YIB8"/>
<reference evidence="2" key="1">
    <citation type="submission" date="2008-08" db="EMBL/GenBank/DDBJ databases">
        <title>The complete genome sequence of Thermodesulfovibrio yellowstonii strain ATCC 51303 / DSM 11347 / YP87.</title>
        <authorList>
            <person name="Dodson R.J."/>
            <person name="Durkin A.S."/>
            <person name="Wu M."/>
            <person name="Eisen J."/>
            <person name="Sutton G."/>
        </authorList>
    </citation>
    <scope>NUCLEOTIDE SEQUENCE [LARGE SCALE GENOMIC DNA]</scope>
    <source>
        <strain evidence="2">ATCC 51303 / DSM 11347 / YP87</strain>
    </source>
</reference>